<sequence>MKICPGNNDFSDICRYRYPNTLAEFGNTEYILLASKESLAHETTIRTVAYGMLCDSPQERCSNCQVFWPNLLIQRSRTKTKTETKLTHRLDYMTTGQLKERVLHLKNGQSKRIVIYILGKVRSKIGRWNFRVFFEWKAYKMVTNRNTGGRRYPWNGLVASSNEDEEEIAIDRTVFADYVTEYWSFMKPKVIERFCMDTGNAMTFS</sequence>
<dbReference type="AlphaFoldDB" id="A0A8S3VLF1"/>
<dbReference type="Proteomes" id="UP000683360">
    <property type="component" value="Unassembled WGS sequence"/>
</dbReference>
<proteinExistence type="predicted"/>
<reference evidence="1" key="1">
    <citation type="submission" date="2021-03" db="EMBL/GenBank/DDBJ databases">
        <authorList>
            <person name="Bekaert M."/>
        </authorList>
    </citation>
    <scope>NUCLEOTIDE SEQUENCE</scope>
</reference>
<evidence type="ECO:0000313" key="1">
    <source>
        <dbReference type="EMBL" id="CAG2257566.1"/>
    </source>
</evidence>
<dbReference type="EMBL" id="CAJPWZ010003330">
    <property type="protein sequence ID" value="CAG2257566.1"/>
    <property type="molecule type" value="Genomic_DNA"/>
</dbReference>
<gene>
    <name evidence="1" type="ORF">MEDL_68772</name>
</gene>
<accession>A0A8S3VLF1</accession>
<evidence type="ECO:0000313" key="2">
    <source>
        <dbReference type="Proteomes" id="UP000683360"/>
    </source>
</evidence>
<protein>
    <submittedName>
        <fullName evidence="1">Uncharacterized protein</fullName>
    </submittedName>
</protein>
<organism evidence="1 2">
    <name type="scientific">Mytilus edulis</name>
    <name type="common">Blue mussel</name>
    <dbReference type="NCBI Taxonomy" id="6550"/>
    <lineage>
        <taxon>Eukaryota</taxon>
        <taxon>Metazoa</taxon>
        <taxon>Spiralia</taxon>
        <taxon>Lophotrochozoa</taxon>
        <taxon>Mollusca</taxon>
        <taxon>Bivalvia</taxon>
        <taxon>Autobranchia</taxon>
        <taxon>Pteriomorphia</taxon>
        <taxon>Mytilida</taxon>
        <taxon>Mytiloidea</taxon>
        <taxon>Mytilidae</taxon>
        <taxon>Mytilinae</taxon>
        <taxon>Mytilus</taxon>
    </lineage>
</organism>
<keyword evidence="2" id="KW-1185">Reference proteome</keyword>
<name>A0A8S3VLF1_MYTED</name>
<comment type="caution">
    <text evidence="1">The sequence shown here is derived from an EMBL/GenBank/DDBJ whole genome shotgun (WGS) entry which is preliminary data.</text>
</comment>